<sequence>MLFQQGLAPALNLNQAQNQSDLPLLQINQNNQQPLWVQPFLSDALTRILGAVYPNANPSAWWKQAYISLPSISLAVQLNMQYSMVGTLQNTLQQMYFPTGHWQSAHQGESSNSRQNGVQIEGIPDNPPVPNIVISKTYARRKKKIGQQVRVRNITKTYVRRKRKSSSMATDNQMIRLEINQIEELDNQETRAEINPDPSILPPDTVATHQEDYSDGDNENLRAADAVADEDVPEEDISVPSAQERPTTQIRKRRTGKTPLSTANLRRSERLEMLSAGCKHNATTTSPATAKKLRLNDGQSGSAIKGGSSGEMQHSS</sequence>
<accession>A0A0A8YDT7</accession>
<dbReference type="AlphaFoldDB" id="A0A0A8YDT7"/>
<evidence type="ECO:0000256" key="1">
    <source>
        <dbReference type="SAM" id="MobiDB-lite"/>
    </source>
</evidence>
<feature type="region of interest" description="Disordered" evidence="1">
    <location>
        <begin position="103"/>
        <end position="127"/>
    </location>
</feature>
<protein>
    <submittedName>
        <fullName evidence="2">Uncharacterized protein</fullName>
    </submittedName>
</protein>
<proteinExistence type="predicted"/>
<reference evidence="2" key="2">
    <citation type="journal article" date="2015" name="Data Brief">
        <title>Shoot transcriptome of the giant reed, Arundo donax.</title>
        <authorList>
            <person name="Barrero R.A."/>
            <person name="Guerrero F.D."/>
            <person name="Moolhuijzen P."/>
            <person name="Goolsby J.A."/>
            <person name="Tidwell J."/>
            <person name="Bellgard S.E."/>
            <person name="Bellgard M.I."/>
        </authorList>
    </citation>
    <scope>NUCLEOTIDE SEQUENCE</scope>
    <source>
        <tissue evidence="2">Shoot tissue taken approximately 20 cm above the soil surface</tissue>
    </source>
</reference>
<feature type="compositionally biased region" description="Acidic residues" evidence="1">
    <location>
        <begin position="227"/>
        <end position="237"/>
    </location>
</feature>
<feature type="region of interest" description="Disordered" evidence="1">
    <location>
        <begin position="189"/>
        <end position="316"/>
    </location>
</feature>
<evidence type="ECO:0000313" key="2">
    <source>
        <dbReference type="EMBL" id="JAD23738.1"/>
    </source>
</evidence>
<name>A0A0A8YDT7_ARUDO</name>
<dbReference type="EMBL" id="GBRH01274157">
    <property type="protein sequence ID" value="JAD23738.1"/>
    <property type="molecule type" value="Transcribed_RNA"/>
</dbReference>
<feature type="compositionally biased region" description="Polar residues" evidence="1">
    <location>
        <begin position="103"/>
        <end position="118"/>
    </location>
</feature>
<organism evidence="2">
    <name type="scientific">Arundo donax</name>
    <name type="common">Giant reed</name>
    <name type="synonym">Donax arundinaceus</name>
    <dbReference type="NCBI Taxonomy" id="35708"/>
    <lineage>
        <taxon>Eukaryota</taxon>
        <taxon>Viridiplantae</taxon>
        <taxon>Streptophyta</taxon>
        <taxon>Embryophyta</taxon>
        <taxon>Tracheophyta</taxon>
        <taxon>Spermatophyta</taxon>
        <taxon>Magnoliopsida</taxon>
        <taxon>Liliopsida</taxon>
        <taxon>Poales</taxon>
        <taxon>Poaceae</taxon>
        <taxon>PACMAD clade</taxon>
        <taxon>Arundinoideae</taxon>
        <taxon>Arundineae</taxon>
        <taxon>Arundo</taxon>
    </lineage>
</organism>
<feature type="compositionally biased region" description="Polar residues" evidence="1">
    <location>
        <begin position="240"/>
        <end position="249"/>
    </location>
</feature>
<reference evidence="2" key="1">
    <citation type="submission" date="2014-09" db="EMBL/GenBank/DDBJ databases">
        <authorList>
            <person name="Magalhaes I.L.F."/>
            <person name="Oliveira U."/>
            <person name="Santos F.R."/>
            <person name="Vidigal T.H.D.A."/>
            <person name="Brescovit A.D."/>
            <person name="Santos A.J."/>
        </authorList>
    </citation>
    <scope>NUCLEOTIDE SEQUENCE</scope>
    <source>
        <tissue evidence="2">Shoot tissue taken approximately 20 cm above the soil surface</tissue>
    </source>
</reference>